<organism evidence="3 4">
    <name type="scientific">Sphingopyxis italica</name>
    <dbReference type="NCBI Taxonomy" id="1129133"/>
    <lineage>
        <taxon>Bacteria</taxon>
        <taxon>Pseudomonadati</taxon>
        <taxon>Pseudomonadota</taxon>
        <taxon>Alphaproteobacteria</taxon>
        <taxon>Sphingomonadales</taxon>
        <taxon>Sphingomonadaceae</taxon>
        <taxon>Sphingopyxis</taxon>
    </lineage>
</organism>
<keyword evidence="1" id="KW-1188">Viral release from host cell</keyword>
<sequence length="438" mass="47087">MKRAIEWAAGSSKDLDAWLRRLTPEEAAEKYSDWRFWARDDQLPPLGDWRVWLILAGRGFGKTRAGAEWVRAFAEATPGARIALVAASLHEARQVMVEGESGLLAVAPTWMRPDYESSLRRLTWPNGAVATLFSAAEPESLRGPEHGAAWCDEIAKWPLGEAAWDNLMLTMRIGEAPRIVATTTPRAVPLVRRLKDEAGVLTTGGSTRANDLHLSEPWLAAMRGLYGGTRLGRQELDGELLEDVEGALWTRALVERCRVAADATAKPARVVIGVDPPATAKGDACGIVVAALLRDGRIAVVEDASVENPPPHVWAQAVAAAAVRWGADRVVAESNMGGDMVENTLRQADLTLPVLPVHASAGKARRAEPVAIAYERGRVVHAGVFAALEDQLCGLQVGGGYAGPGRSPDRADACVWALAALLDGLKTGREPGVRTLWK</sequence>
<evidence type="ECO:0000313" key="4">
    <source>
        <dbReference type="Proteomes" id="UP000535078"/>
    </source>
</evidence>
<protein>
    <submittedName>
        <fullName evidence="3">Phage terminase large subunit-like protein</fullName>
    </submittedName>
</protein>
<dbReference type="Pfam" id="PF17289">
    <property type="entry name" value="Terminase_6C"/>
    <property type="match status" value="1"/>
</dbReference>
<evidence type="ECO:0000256" key="1">
    <source>
        <dbReference type="ARBA" id="ARBA00022612"/>
    </source>
</evidence>
<comment type="caution">
    <text evidence="3">The sequence shown here is derived from an EMBL/GenBank/DDBJ whole genome shotgun (WGS) entry which is preliminary data.</text>
</comment>
<dbReference type="AlphaFoldDB" id="A0A7X5XUN2"/>
<dbReference type="Gene3D" id="3.40.50.300">
    <property type="entry name" value="P-loop containing nucleotide triphosphate hydrolases"/>
    <property type="match status" value="1"/>
</dbReference>
<dbReference type="InterPro" id="IPR035421">
    <property type="entry name" value="Terminase_6C"/>
</dbReference>
<keyword evidence="4" id="KW-1185">Reference proteome</keyword>
<feature type="domain" description="Terminase large subunit gp17-like C-terminal" evidence="2">
    <location>
        <begin position="272"/>
        <end position="420"/>
    </location>
</feature>
<reference evidence="3 4" key="1">
    <citation type="submission" date="2020-03" db="EMBL/GenBank/DDBJ databases">
        <title>Genomic Encyclopedia of Type Strains, Phase IV (KMG-IV): sequencing the most valuable type-strain genomes for metagenomic binning, comparative biology and taxonomic classification.</title>
        <authorList>
            <person name="Goeker M."/>
        </authorList>
    </citation>
    <scope>NUCLEOTIDE SEQUENCE [LARGE SCALE GENOMIC DNA]</scope>
    <source>
        <strain evidence="3 4">DSM 25229</strain>
    </source>
</reference>
<accession>A0A7X5XUN2</accession>
<evidence type="ECO:0000259" key="2">
    <source>
        <dbReference type="Pfam" id="PF17289"/>
    </source>
</evidence>
<dbReference type="Proteomes" id="UP000535078">
    <property type="component" value="Unassembled WGS sequence"/>
</dbReference>
<gene>
    <name evidence="3" type="ORF">GGR90_002740</name>
</gene>
<proteinExistence type="predicted"/>
<dbReference type="InterPro" id="IPR027417">
    <property type="entry name" value="P-loop_NTPase"/>
</dbReference>
<dbReference type="RefSeq" id="WP_209023747.1">
    <property type="nucleotide sequence ID" value="NZ_JAATIT010000003.1"/>
</dbReference>
<dbReference type="Gene3D" id="3.30.420.240">
    <property type="match status" value="1"/>
</dbReference>
<dbReference type="Pfam" id="PF03237">
    <property type="entry name" value="Terminase_6N"/>
    <property type="match status" value="1"/>
</dbReference>
<evidence type="ECO:0000313" key="3">
    <source>
        <dbReference type="EMBL" id="NJB90546.1"/>
    </source>
</evidence>
<dbReference type="EMBL" id="JAATIT010000003">
    <property type="protein sequence ID" value="NJB90546.1"/>
    <property type="molecule type" value="Genomic_DNA"/>
</dbReference>
<name>A0A7X5XUN2_9SPHN</name>